<feature type="domain" description="PHD-type" evidence="7">
    <location>
        <begin position="67"/>
        <end position="182"/>
    </location>
</feature>
<dbReference type="InterPro" id="IPR051188">
    <property type="entry name" value="PHD-type_Zinc_Finger"/>
</dbReference>
<dbReference type="InterPro" id="IPR019786">
    <property type="entry name" value="Zinc_finger_PHD-type_CS"/>
</dbReference>
<feature type="region of interest" description="Disordered" evidence="5">
    <location>
        <begin position="20"/>
        <end position="57"/>
    </location>
</feature>
<dbReference type="Proteomes" id="UP000001645">
    <property type="component" value="Unplaced"/>
</dbReference>
<dbReference type="InterPro" id="IPR013083">
    <property type="entry name" value="Znf_RING/FYVE/PHD"/>
</dbReference>
<dbReference type="InParanoid" id="A0A803XZ12"/>
<dbReference type="SMART" id="SM00184">
    <property type="entry name" value="RING"/>
    <property type="match status" value="2"/>
</dbReference>
<proteinExistence type="predicted"/>
<protein>
    <recommendedName>
        <fullName evidence="10">PHD finger protein 7</fullName>
    </recommendedName>
</protein>
<dbReference type="InterPro" id="IPR059102">
    <property type="entry name" value="PHD_PHF7/G2E3-like"/>
</dbReference>
<dbReference type="Ensembl" id="ENSMGAT00000024595.1">
    <property type="protein sequence ID" value="ENSMGAP00000024758.1"/>
    <property type="gene ID" value="ENSMGAG00000018638.1"/>
</dbReference>
<dbReference type="InterPro" id="IPR001965">
    <property type="entry name" value="Znf_PHD"/>
</dbReference>
<evidence type="ECO:0000313" key="9">
    <source>
        <dbReference type="Proteomes" id="UP000001645"/>
    </source>
</evidence>
<gene>
    <name evidence="8" type="primary">LOC104915618</name>
</gene>
<evidence type="ECO:0000259" key="6">
    <source>
        <dbReference type="PROSITE" id="PS50089"/>
    </source>
</evidence>
<evidence type="ECO:0000256" key="1">
    <source>
        <dbReference type="ARBA" id="ARBA00022723"/>
    </source>
</evidence>
<accession>A0A803XZ12</accession>
<dbReference type="InterPro" id="IPR001841">
    <property type="entry name" value="Znf_RING"/>
</dbReference>
<dbReference type="AlphaFoldDB" id="A0A803XZ12"/>
<keyword evidence="1" id="KW-0479">Metal-binding</keyword>
<keyword evidence="3" id="KW-0862">Zinc</keyword>
<dbReference type="PROSITE" id="PS50089">
    <property type="entry name" value="ZF_RING_2"/>
    <property type="match status" value="1"/>
</dbReference>
<name>A0A803XZ12_MELGA</name>
<dbReference type="PROSITE" id="PS01359">
    <property type="entry name" value="ZF_PHD_1"/>
    <property type="match status" value="1"/>
</dbReference>
<evidence type="ECO:0000256" key="4">
    <source>
        <dbReference type="PROSITE-ProRule" id="PRU00175"/>
    </source>
</evidence>
<reference evidence="8" key="2">
    <citation type="submission" date="2025-08" db="UniProtKB">
        <authorList>
            <consortium name="Ensembl"/>
        </authorList>
    </citation>
    <scope>IDENTIFICATION</scope>
</reference>
<evidence type="ECO:0008006" key="10">
    <source>
        <dbReference type="Google" id="ProtNLM"/>
    </source>
</evidence>
<dbReference type="SMART" id="SM00249">
    <property type="entry name" value="PHD"/>
    <property type="match status" value="3"/>
</dbReference>
<evidence type="ECO:0000313" key="8">
    <source>
        <dbReference type="Ensembl" id="ENSMGAP00000024758.1"/>
    </source>
</evidence>
<evidence type="ECO:0000256" key="5">
    <source>
        <dbReference type="SAM" id="MobiDB-lite"/>
    </source>
</evidence>
<dbReference type="Gene3D" id="3.30.40.10">
    <property type="entry name" value="Zinc/RING finger domain, C3HC4 (zinc finger)"/>
    <property type="match status" value="2"/>
</dbReference>
<organism evidence="8 9">
    <name type="scientific">Meleagris gallopavo</name>
    <name type="common">Wild turkey</name>
    <dbReference type="NCBI Taxonomy" id="9103"/>
    <lineage>
        <taxon>Eukaryota</taxon>
        <taxon>Metazoa</taxon>
        <taxon>Chordata</taxon>
        <taxon>Craniata</taxon>
        <taxon>Vertebrata</taxon>
        <taxon>Euteleostomi</taxon>
        <taxon>Archelosauria</taxon>
        <taxon>Archosauria</taxon>
        <taxon>Dinosauria</taxon>
        <taxon>Saurischia</taxon>
        <taxon>Theropoda</taxon>
        <taxon>Coelurosauria</taxon>
        <taxon>Aves</taxon>
        <taxon>Neognathae</taxon>
        <taxon>Galloanserae</taxon>
        <taxon>Galliformes</taxon>
        <taxon>Phasianidae</taxon>
        <taxon>Meleagridinae</taxon>
        <taxon>Meleagris</taxon>
    </lineage>
</organism>
<dbReference type="GO" id="GO:0005634">
    <property type="term" value="C:nucleus"/>
    <property type="evidence" value="ECO:0007669"/>
    <property type="project" value="TreeGrafter"/>
</dbReference>
<dbReference type="PANTHER" id="PTHR12420:SF47">
    <property type="entry name" value="PHD FINGER PROTEIN 7"/>
    <property type="match status" value="1"/>
</dbReference>
<dbReference type="SUPFAM" id="SSF57903">
    <property type="entry name" value="FYVE/PHD zinc finger"/>
    <property type="match status" value="1"/>
</dbReference>
<reference evidence="8" key="3">
    <citation type="submission" date="2025-09" db="UniProtKB">
        <authorList>
            <consortium name="Ensembl"/>
        </authorList>
    </citation>
    <scope>IDENTIFICATION</scope>
</reference>
<evidence type="ECO:0000256" key="3">
    <source>
        <dbReference type="ARBA" id="ARBA00022833"/>
    </source>
</evidence>
<feature type="domain" description="RING-type" evidence="6">
    <location>
        <begin position="197"/>
        <end position="246"/>
    </location>
</feature>
<dbReference type="PANTHER" id="PTHR12420">
    <property type="entry name" value="PHD FINGER PROTEIN"/>
    <property type="match status" value="1"/>
</dbReference>
<keyword evidence="9" id="KW-1185">Reference proteome</keyword>
<evidence type="ECO:0000256" key="2">
    <source>
        <dbReference type="ARBA" id="ARBA00022771"/>
    </source>
</evidence>
<dbReference type="PROSITE" id="PS51805">
    <property type="entry name" value="EPHD"/>
    <property type="match status" value="1"/>
</dbReference>
<sequence>MGQGPSASLARGPSLGCGCLGSAMAPSPPPPPASTAGTEQDPGDSPQGGTPGPPPAAHRCSRFALSSAVCVLCGRADVNPDTFGRIFDQIWFWVHEFCLIFANISFDERPTEEGTVGLDLSVLAHTVKRANQKQCCVCGERGAAITCAESGCARSFHLPCAKDGQCITQFFGEHRSFCFEHRLRQTAVTAPAKGTTCAICQGAVGNIASYHTLACPVCKHAWFHRGCIQQQALNDGMACFRCPVCQDNALFHIEMSIIGIQIPDRTPAREDNRAYGLLQRHRRCDAVVCFYHGGRELAEEEGPWQLILCSSCGAESTHRQCSHSSIRMNMWDCDRCAGLGTGKRQ</sequence>
<evidence type="ECO:0000259" key="7">
    <source>
        <dbReference type="PROSITE" id="PS51805"/>
    </source>
</evidence>
<dbReference type="InterPro" id="IPR034732">
    <property type="entry name" value="EPHD"/>
</dbReference>
<keyword evidence="2 4" id="KW-0863">Zinc-finger</keyword>
<dbReference type="Pfam" id="PF26054">
    <property type="entry name" value="PHD_G2E3"/>
    <property type="match status" value="1"/>
</dbReference>
<dbReference type="Pfam" id="PF13771">
    <property type="entry name" value="zf-HC5HC2H"/>
    <property type="match status" value="1"/>
</dbReference>
<dbReference type="InterPro" id="IPR011011">
    <property type="entry name" value="Znf_FYVE_PHD"/>
</dbReference>
<dbReference type="GeneTree" id="ENSGT00950000182865"/>
<reference evidence="8" key="1">
    <citation type="journal article" date="2010" name="PLoS Biol.">
        <title>Multi-platform next-generation sequencing of the domestic turkey (Meleagris gallopavo): genome assembly and analysis.</title>
        <authorList>
            <person name="Dalloul R.A."/>
            <person name="Long J.A."/>
            <person name="Zimin A.V."/>
            <person name="Aslam L."/>
            <person name="Beal K."/>
            <person name="Blomberg L.A."/>
            <person name="Bouffard P."/>
            <person name="Burt D.W."/>
            <person name="Crasta O."/>
            <person name="Crooijmans R.P."/>
            <person name="Cooper K."/>
            <person name="Coulombe R.A."/>
            <person name="De S."/>
            <person name="Delany M.E."/>
            <person name="Dodgson J.B."/>
            <person name="Dong J.J."/>
            <person name="Evans C."/>
            <person name="Frederickson K.M."/>
            <person name="Flicek P."/>
            <person name="Florea L."/>
            <person name="Folkerts O."/>
            <person name="Groenen M.A."/>
            <person name="Harkins T.T."/>
            <person name="Herrero J."/>
            <person name="Hoffmann S."/>
            <person name="Megens H.J."/>
            <person name="Jiang A."/>
            <person name="de Jong P."/>
            <person name="Kaiser P."/>
            <person name="Kim H."/>
            <person name="Kim K.W."/>
            <person name="Kim S."/>
            <person name="Langenberger D."/>
            <person name="Lee M.K."/>
            <person name="Lee T."/>
            <person name="Mane S."/>
            <person name="Marcais G."/>
            <person name="Marz M."/>
            <person name="McElroy A.P."/>
            <person name="Modise T."/>
            <person name="Nefedov M."/>
            <person name="Notredame C."/>
            <person name="Paton I.R."/>
            <person name="Payne W.S."/>
            <person name="Pertea G."/>
            <person name="Prickett D."/>
            <person name="Puiu D."/>
            <person name="Qioa D."/>
            <person name="Raineri E."/>
            <person name="Ruffier M."/>
            <person name="Salzberg S.L."/>
            <person name="Schatz M.C."/>
            <person name="Scheuring C."/>
            <person name="Schmidt C.J."/>
            <person name="Schroeder S."/>
            <person name="Searle S.M."/>
            <person name="Smith E.J."/>
            <person name="Smith J."/>
            <person name="Sonstegard T.S."/>
            <person name="Stadler P.F."/>
            <person name="Tafer H."/>
            <person name="Tu Z.J."/>
            <person name="Van Tassell C.P."/>
            <person name="Vilella A.J."/>
            <person name="Williams K.P."/>
            <person name="Yorke J.A."/>
            <person name="Zhang L."/>
            <person name="Zhang H.B."/>
            <person name="Zhang X."/>
            <person name="Zhang Y."/>
            <person name="Reed K.M."/>
        </authorList>
    </citation>
    <scope>NUCLEOTIDE SEQUENCE [LARGE SCALE GENOMIC DNA]</scope>
</reference>
<dbReference type="GO" id="GO:0008270">
    <property type="term" value="F:zinc ion binding"/>
    <property type="evidence" value="ECO:0007669"/>
    <property type="project" value="UniProtKB-KW"/>
</dbReference>